<evidence type="ECO:0000256" key="4">
    <source>
        <dbReference type="ARBA" id="ARBA00022679"/>
    </source>
</evidence>
<evidence type="ECO:0000256" key="2">
    <source>
        <dbReference type="ARBA" id="ARBA00022490"/>
    </source>
</evidence>
<dbReference type="Pfam" id="PF25133">
    <property type="entry name" value="TYW2_N_2"/>
    <property type="match status" value="1"/>
</dbReference>
<dbReference type="InterPro" id="IPR056743">
    <property type="entry name" value="TRM5-TYW2-like_MTfase"/>
</dbReference>
<evidence type="ECO:0000259" key="10">
    <source>
        <dbReference type="PROSITE" id="PS51684"/>
    </source>
</evidence>
<comment type="catalytic activity">
    <reaction evidence="9">
        <text>guanosine(37) in tRNA + S-adenosyl-L-methionine = N(1)-methylguanosine(37) in tRNA + S-adenosyl-L-homocysteine + H(+)</text>
        <dbReference type="Rhea" id="RHEA:36899"/>
        <dbReference type="Rhea" id="RHEA-COMP:10145"/>
        <dbReference type="Rhea" id="RHEA-COMP:10147"/>
        <dbReference type="ChEBI" id="CHEBI:15378"/>
        <dbReference type="ChEBI" id="CHEBI:57856"/>
        <dbReference type="ChEBI" id="CHEBI:59789"/>
        <dbReference type="ChEBI" id="CHEBI:73542"/>
        <dbReference type="ChEBI" id="CHEBI:74269"/>
        <dbReference type="EC" id="2.1.1.228"/>
    </reaction>
</comment>
<feature type="domain" description="SAM-dependent methyltransferase TRM5/TYW2-type" evidence="10">
    <location>
        <begin position="23"/>
        <end position="274"/>
    </location>
</feature>
<evidence type="ECO:0000313" key="12">
    <source>
        <dbReference type="Proteomes" id="UP000278475"/>
    </source>
</evidence>
<accession>A0A497EN23</accession>
<dbReference type="GO" id="GO:0005737">
    <property type="term" value="C:cytoplasm"/>
    <property type="evidence" value="ECO:0007669"/>
    <property type="project" value="TreeGrafter"/>
</dbReference>
<dbReference type="Gene3D" id="3.30.300.110">
    <property type="entry name" value="Met-10+ protein-like domains"/>
    <property type="match status" value="1"/>
</dbReference>
<dbReference type="EMBL" id="QMQV01000122">
    <property type="protein sequence ID" value="RLE47504.1"/>
    <property type="molecule type" value="Genomic_DNA"/>
</dbReference>
<keyword evidence="2" id="KW-0963">Cytoplasm</keyword>
<keyword evidence="4" id="KW-0808">Transferase</keyword>
<name>A0A497EN23_9CREN</name>
<evidence type="ECO:0000313" key="11">
    <source>
        <dbReference type="EMBL" id="RLE47504.1"/>
    </source>
</evidence>
<dbReference type="AlphaFoldDB" id="A0A497EN23"/>
<dbReference type="InterPro" id="IPR056744">
    <property type="entry name" value="TRM5/TYW2-like_N"/>
</dbReference>
<reference evidence="11 12" key="1">
    <citation type="submission" date="2018-06" db="EMBL/GenBank/DDBJ databases">
        <title>Extensive metabolic versatility and redundancy in microbially diverse, dynamic hydrothermal sediments.</title>
        <authorList>
            <person name="Dombrowski N."/>
            <person name="Teske A."/>
            <person name="Baker B.J."/>
        </authorList>
    </citation>
    <scope>NUCLEOTIDE SEQUENCE [LARGE SCALE GENOMIC DNA]</scope>
    <source>
        <strain evidence="11">B66_G16</strain>
    </source>
</reference>
<evidence type="ECO:0000256" key="1">
    <source>
        <dbReference type="ARBA" id="ARBA00012807"/>
    </source>
</evidence>
<evidence type="ECO:0000256" key="6">
    <source>
        <dbReference type="ARBA" id="ARBA00022694"/>
    </source>
</evidence>
<evidence type="ECO:0000256" key="7">
    <source>
        <dbReference type="ARBA" id="ARBA00029736"/>
    </source>
</evidence>
<evidence type="ECO:0000256" key="8">
    <source>
        <dbReference type="ARBA" id="ARBA00033392"/>
    </source>
</evidence>
<comment type="caution">
    <text evidence="11">The sequence shown here is derived from an EMBL/GenBank/DDBJ whole genome shotgun (WGS) entry which is preliminary data.</text>
</comment>
<proteinExistence type="predicted"/>
<evidence type="ECO:0000256" key="5">
    <source>
        <dbReference type="ARBA" id="ARBA00022691"/>
    </source>
</evidence>
<keyword evidence="3 11" id="KW-0489">Methyltransferase</keyword>
<dbReference type="EC" id="2.1.1.228" evidence="1"/>
<dbReference type="InterPro" id="IPR030382">
    <property type="entry name" value="MeTrfase_TRM5/TYW2"/>
</dbReference>
<keyword evidence="6" id="KW-0819">tRNA processing</keyword>
<dbReference type="PROSITE" id="PS51684">
    <property type="entry name" value="SAM_MT_TRM5_TYW2"/>
    <property type="match status" value="1"/>
</dbReference>
<dbReference type="SUPFAM" id="SSF53335">
    <property type="entry name" value="S-adenosyl-L-methionine-dependent methyltransferases"/>
    <property type="match status" value="1"/>
</dbReference>
<sequence length="276" mass="31703">MSLKELLKGKVGKEELRHVRRSFEIIGDVVIIEIPDEIIHLKDEIAKAILKKHKHVKTILRKVGEVGGVYRVAKYEPIYGSKTETVVREHGCRFYVDPTKVYYSVRLSGERERIAKLVRDGERILVMFAGVGPYAIVIAKLAKPKEVVGIELNPVAAEYFRKNVVLNKVQDIVKVYEGDVREIVPKLEGEFDRILMPAPHSAEDFVYLVKNKIKKGGFVHYYTFESENREEELPEKVQKLFEMHGMKVKIVGFRRCGSFAPYVNRYVVDVEVLNSD</sequence>
<evidence type="ECO:0000256" key="3">
    <source>
        <dbReference type="ARBA" id="ARBA00022603"/>
    </source>
</evidence>
<dbReference type="FunFam" id="3.30.300.110:FF:000001">
    <property type="entry name" value="tRNA (guanine(37)-N1)-methyltransferase"/>
    <property type="match status" value="1"/>
</dbReference>
<dbReference type="CDD" id="cd02440">
    <property type="entry name" value="AdoMet_MTases"/>
    <property type="match status" value="1"/>
</dbReference>
<keyword evidence="5" id="KW-0949">S-adenosyl-L-methionine</keyword>
<dbReference type="PANTHER" id="PTHR23245">
    <property type="entry name" value="TRNA METHYLTRANSFERASE"/>
    <property type="match status" value="1"/>
</dbReference>
<evidence type="ECO:0000256" key="9">
    <source>
        <dbReference type="ARBA" id="ARBA00047783"/>
    </source>
</evidence>
<organism evidence="11 12">
    <name type="scientific">Thermoproteota archaeon</name>
    <dbReference type="NCBI Taxonomy" id="2056631"/>
    <lineage>
        <taxon>Archaea</taxon>
        <taxon>Thermoproteota</taxon>
    </lineage>
</organism>
<dbReference type="GO" id="GO:0002939">
    <property type="term" value="P:tRNA N1-guanine methylation"/>
    <property type="evidence" value="ECO:0007669"/>
    <property type="project" value="TreeGrafter"/>
</dbReference>
<dbReference type="Proteomes" id="UP000278475">
    <property type="component" value="Unassembled WGS sequence"/>
</dbReference>
<protein>
    <recommendedName>
        <fullName evidence="1">tRNA (guanine(37)-N(1))-methyltransferase</fullName>
        <ecNumber evidence="1">2.1.1.228</ecNumber>
    </recommendedName>
    <alternativeName>
        <fullName evidence="7">M1G-methyltransferase</fullName>
    </alternativeName>
    <alternativeName>
        <fullName evidence="8">tRNA [GM37] methyltransferase</fullName>
    </alternativeName>
</protein>
<dbReference type="Pfam" id="PF02475">
    <property type="entry name" value="TRM5-TYW2_MTfase"/>
    <property type="match status" value="1"/>
</dbReference>
<gene>
    <name evidence="11" type="ORF">DRJ31_08750</name>
</gene>
<dbReference type="InterPro" id="IPR029063">
    <property type="entry name" value="SAM-dependent_MTases_sf"/>
</dbReference>
<dbReference type="PANTHER" id="PTHR23245:SF36">
    <property type="entry name" value="TRNA (GUANINE(37)-N1)-METHYLTRANSFERASE"/>
    <property type="match status" value="1"/>
</dbReference>
<dbReference type="Gene3D" id="3.40.50.150">
    <property type="entry name" value="Vaccinia Virus protein VP39"/>
    <property type="match status" value="1"/>
</dbReference>
<dbReference type="GO" id="GO:0052906">
    <property type="term" value="F:tRNA (guanine(37)-N1)-methyltransferase activity"/>
    <property type="evidence" value="ECO:0007669"/>
    <property type="project" value="UniProtKB-EC"/>
</dbReference>